<dbReference type="Proteomes" id="UP000326759">
    <property type="component" value="Unassembled WGS sequence"/>
</dbReference>
<dbReference type="OrthoDB" id="10296446at2759"/>
<evidence type="ECO:0000313" key="1">
    <source>
        <dbReference type="EMBL" id="KAB7499814.1"/>
    </source>
</evidence>
<evidence type="ECO:0000313" key="2">
    <source>
        <dbReference type="Proteomes" id="UP000326759"/>
    </source>
</evidence>
<reference evidence="1 2" key="1">
    <citation type="journal article" date="2019" name="PLoS Biol.">
        <title>Sex chromosomes control vertical transmission of feminizing Wolbachia symbionts in an isopod.</title>
        <authorList>
            <person name="Becking T."/>
            <person name="Chebbi M.A."/>
            <person name="Giraud I."/>
            <person name="Moumen B."/>
            <person name="Laverre T."/>
            <person name="Caubet Y."/>
            <person name="Peccoud J."/>
            <person name="Gilbert C."/>
            <person name="Cordaux R."/>
        </authorList>
    </citation>
    <scope>NUCLEOTIDE SEQUENCE [LARGE SCALE GENOMIC DNA]</scope>
    <source>
        <strain evidence="1">ANa2</strain>
        <tissue evidence="1">Whole body excluding digestive tract and cuticle</tissue>
    </source>
</reference>
<sequence>MDRQNKRNISGRGMTSDPKQAFRMALKKSPCIRAVIVPNIQEDWRTFQIIQKCHQNLSDESECTTSESKGASVKLKTPPRTIEMDMPSFKIVFPSSFADDDEKIPNGHCKISLSDLTSNKSSENLKMNCNDDKISVIINSQSELHNFIIQRASQSKNKKEYKLLCNSQLAEPISLGNNHPNPIREEESNETVICCRNPCCRYAMNAKTNNFNNRFQVRNELAPSYIPQRNSFNLPPQLINDSYSPSPSFESLSFDAGSYISNMNQPNIDAFHSNSHVNSWSSNNKFNCSSQNSEIKENSSPFFDLISFQQSYDMQSNNQSSNDVRGYQNYDASNTSLIFRPGEELIQKNQCPTGVDFDFENADQSFNVFYPKDDAYDKGCSAYSQWNSYETQQMVPCNWA</sequence>
<organism evidence="1 2">
    <name type="scientific">Armadillidium nasatum</name>
    <dbReference type="NCBI Taxonomy" id="96803"/>
    <lineage>
        <taxon>Eukaryota</taxon>
        <taxon>Metazoa</taxon>
        <taxon>Ecdysozoa</taxon>
        <taxon>Arthropoda</taxon>
        <taxon>Crustacea</taxon>
        <taxon>Multicrustacea</taxon>
        <taxon>Malacostraca</taxon>
        <taxon>Eumalacostraca</taxon>
        <taxon>Peracarida</taxon>
        <taxon>Isopoda</taxon>
        <taxon>Oniscidea</taxon>
        <taxon>Crinocheta</taxon>
        <taxon>Armadillidiidae</taxon>
        <taxon>Armadillidium</taxon>
    </lineage>
</organism>
<protein>
    <submittedName>
        <fullName evidence="1">Uncharacterized protein</fullName>
    </submittedName>
</protein>
<dbReference type="AlphaFoldDB" id="A0A5N5T033"/>
<comment type="caution">
    <text evidence="1">The sequence shown here is derived from an EMBL/GenBank/DDBJ whole genome shotgun (WGS) entry which is preliminary data.</text>
</comment>
<dbReference type="EMBL" id="SEYY01016496">
    <property type="protein sequence ID" value="KAB7499814.1"/>
    <property type="molecule type" value="Genomic_DNA"/>
</dbReference>
<gene>
    <name evidence="1" type="ORF">Anas_13904</name>
</gene>
<proteinExistence type="predicted"/>
<keyword evidence="2" id="KW-1185">Reference proteome</keyword>
<accession>A0A5N5T033</accession>
<name>A0A5N5T033_9CRUS</name>